<dbReference type="Proteomes" id="UP000677436">
    <property type="component" value="Chromosome"/>
</dbReference>
<protein>
    <submittedName>
        <fullName evidence="2">Uncharacterized protein</fullName>
    </submittedName>
</protein>
<gene>
    <name evidence="2" type="ORF">JIR001_06090</name>
</gene>
<accession>A0A8D5UE66</accession>
<dbReference type="KEGG" id="pabs:JIR001_06090"/>
<dbReference type="EMBL" id="AP024601">
    <property type="protein sequence ID" value="BCU80826.1"/>
    <property type="molecule type" value="Genomic_DNA"/>
</dbReference>
<dbReference type="PROSITE" id="PS51257">
    <property type="entry name" value="PROKAR_LIPOPROTEIN"/>
    <property type="match status" value="1"/>
</dbReference>
<dbReference type="AlphaFoldDB" id="A0A8D5UE66"/>
<dbReference type="InterPro" id="IPR029058">
    <property type="entry name" value="AB_hydrolase_fold"/>
</dbReference>
<evidence type="ECO:0000313" key="3">
    <source>
        <dbReference type="Proteomes" id="UP000677436"/>
    </source>
</evidence>
<sequence length="135" mass="15185">MAKLTDEPAYVFGSSSGACIGLDLSIRHPEQVRVLIPHEPILLQLLFGDEQAQARQSLKDLKENIRRELKDLEENIRREGVLSAFMKFSSKLGMNSGYRSAQPIEDLMEGSSPISRISSHLKYREYAATHGISIR</sequence>
<organism evidence="2 3">
    <name type="scientific">Polycladomyces abyssicola</name>
    <dbReference type="NCBI Taxonomy" id="1125966"/>
    <lineage>
        <taxon>Bacteria</taxon>
        <taxon>Bacillati</taxon>
        <taxon>Bacillota</taxon>
        <taxon>Bacilli</taxon>
        <taxon>Bacillales</taxon>
        <taxon>Thermoactinomycetaceae</taxon>
        <taxon>Polycladomyces</taxon>
    </lineage>
</organism>
<keyword evidence="1" id="KW-0175">Coiled coil</keyword>
<reference evidence="2" key="1">
    <citation type="journal article" date="2013" name="Int. J. Syst. Evol. Microbiol.">
        <title>Polycladomyces abyssicola gen. nov., sp. nov., a thermophilic filamentous bacterium isolated from hemipelagic sediment.</title>
        <authorList>
            <person name="Tsubouchi T."/>
            <person name="Shimane Y."/>
            <person name="Mori K."/>
            <person name="Usui K."/>
            <person name="Hiraki T."/>
            <person name="Tame A."/>
            <person name="Uematsu K."/>
            <person name="Maruyama T."/>
            <person name="Hatada Y."/>
        </authorList>
    </citation>
    <scope>NUCLEOTIDE SEQUENCE</scope>
    <source>
        <strain evidence="2">JIR-001</strain>
    </source>
</reference>
<proteinExistence type="predicted"/>
<dbReference type="Gene3D" id="3.40.50.1820">
    <property type="entry name" value="alpha/beta hydrolase"/>
    <property type="match status" value="1"/>
</dbReference>
<evidence type="ECO:0000313" key="2">
    <source>
        <dbReference type="EMBL" id="BCU80826.1"/>
    </source>
</evidence>
<keyword evidence="3" id="KW-1185">Reference proteome</keyword>
<name>A0A8D5UE66_9BACL</name>
<feature type="coiled-coil region" evidence="1">
    <location>
        <begin position="51"/>
        <end position="82"/>
    </location>
</feature>
<dbReference type="SUPFAM" id="SSF53474">
    <property type="entry name" value="alpha/beta-Hydrolases"/>
    <property type="match status" value="1"/>
</dbReference>
<evidence type="ECO:0000256" key="1">
    <source>
        <dbReference type="SAM" id="Coils"/>
    </source>
</evidence>
<reference evidence="2" key="2">
    <citation type="journal article" date="2021" name="Microbiol. Resour. Announc.">
        <title>Complete Genome Sequence of Polycladomyces abyssicola JIR-001T, Isolated from Hemipelagic Sediment in Deep Seawater.</title>
        <authorList>
            <person name="Tsubouchi T."/>
            <person name="Kaneko Y."/>
        </authorList>
    </citation>
    <scope>NUCLEOTIDE SEQUENCE</scope>
    <source>
        <strain evidence="2">JIR-001</strain>
    </source>
</reference>